<reference evidence="5 7" key="1">
    <citation type="submission" date="2015-07" db="EMBL/GenBank/DDBJ databases">
        <title>Genome of Polaribacter dokdonenesis DSW-5, isolated from seawater off Dokdo in Korea.</title>
        <authorList>
            <person name="Yoon K."/>
            <person name="Song J.Y."/>
            <person name="Kim J.F."/>
        </authorList>
    </citation>
    <scope>NUCLEOTIDE SEQUENCE [LARGE SCALE GENOMIC DNA]</scope>
    <source>
        <strain evidence="5 7">DSW-5</strain>
    </source>
</reference>
<evidence type="ECO:0000313" key="5">
    <source>
        <dbReference type="EMBL" id="KOY50570.1"/>
    </source>
</evidence>
<feature type="domain" description="HTH lacI-type" evidence="4">
    <location>
        <begin position="4"/>
        <end position="58"/>
    </location>
</feature>
<dbReference type="PANTHER" id="PTHR30146:SF109">
    <property type="entry name" value="HTH-TYPE TRANSCRIPTIONAL REGULATOR GALS"/>
    <property type="match status" value="1"/>
</dbReference>
<dbReference type="OrthoDB" id="9768806at2"/>
<gene>
    <name evidence="5" type="ORF">I602_130</name>
    <name evidence="6" type="ORF">SAMN05444353_2696</name>
</gene>
<evidence type="ECO:0000259" key="4">
    <source>
        <dbReference type="PROSITE" id="PS50932"/>
    </source>
</evidence>
<organism evidence="5 7">
    <name type="scientific">Polaribacter dokdonensis DSW-5</name>
    <dbReference type="NCBI Taxonomy" id="1300348"/>
    <lineage>
        <taxon>Bacteria</taxon>
        <taxon>Pseudomonadati</taxon>
        <taxon>Bacteroidota</taxon>
        <taxon>Flavobacteriia</taxon>
        <taxon>Flavobacteriales</taxon>
        <taxon>Flavobacteriaceae</taxon>
    </lineage>
</organism>
<keyword evidence="8" id="KW-1185">Reference proteome</keyword>
<comment type="caution">
    <text evidence="5">The sequence shown here is derived from an EMBL/GenBank/DDBJ whole genome shotgun (WGS) entry which is preliminary data.</text>
</comment>
<dbReference type="PATRIC" id="fig|1300348.6.peg.132"/>
<dbReference type="CDD" id="cd01392">
    <property type="entry name" value="HTH_LacI"/>
    <property type="match status" value="1"/>
</dbReference>
<evidence type="ECO:0000256" key="1">
    <source>
        <dbReference type="ARBA" id="ARBA00023015"/>
    </source>
</evidence>
<dbReference type="PROSITE" id="PS50932">
    <property type="entry name" value="HTH_LACI_2"/>
    <property type="match status" value="1"/>
</dbReference>
<dbReference type="PANTHER" id="PTHR30146">
    <property type="entry name" value="LACI-RELATED TRANSCRIPTIONAL REPRESSOR"/>
    <property type="match status" value="1"/>
</dbReference>
<dbReference type="InterPro" id="IPR001761">
    <property type="entry name" value="Peripla_BP/Lac1_sug-bd_dom"/>
</dbReference>
<keyword evidence="3" id="KW-0804">Transcription</keyword>
<dbReference type="Pfam" id="PF00356">
    <property type="entry name" value="LacI"/>
    <property type="match status" value="1"/>
</dbReference>
<dbReference type="EMBL" id="FNUE01000002">
    <property type="protein sequence ID" value="SEE60908.1"/>
    <property type="molecule type" value="Genomic_DNA"/>
</dbReference>
<dbReference type="AlphaFoldDB" id="A0A0N0CEL4"/>
<dbReference type="GO" id="GO:0000976">
    <property type="term" value="F:transcription cis-regulatory region binding"/>
    <property type="evidence" value="ECO:0007669"/>
    <property type="project" value="TreeGrafter"/>
</dbReference>
<dbReference type="Proteomes" id="UP000183071">
    <property type="component" value="Unassembled WGS sequence"/>
</dbReference>
<protein>
    <submittedName>
        <fullName evidence="5">Transcriptional regulator, LacI family</fullName>
    </submittedName>
</protein>
<dbReference type="STRING" id="1300348.I602_130"/>
<evidence type="ECO:0000313" key="6">
    <source>
        <dbReference type="EMBL" id="SEE60908.1"/>
    </source>
</evidence>
<dbReference type="Proteomes" id="UP000037716">
    <property type="component" value="Unassembled WGS sequence"/>
</dbReference>
<dbReference type="Gene3D" id="1.10.260.40">
    <property type="entry name" value="lambda repressor-like DNA-binding domains"/>
    <property type="match status" value="1"/>
</dbReference>
<dbReference type="InterPro" id="IPR000843">
    <property type="entry name" value="HTH_LacI"/>
</dbReference>
<proteinExistence type="predicted"/>
<dbReference type="EMBL" id="LGBR01000001">
    <property type="protein sequence ID" value="KOY50570.1"/>
    <property type="molecule type" value="Genomic_DNA"/>
</dbReference>
<dbReference type="CDD" id="cd06267">
    <property type="entry name" value="PBP1_LacI_sugar_binding-like"/>
    <property type="match status" value="1"/>
</dbReference>
<dbReference type="InterPro" id="IPR028082">
    <property type="entry name" value="Peripla_BP_I"/>
</dbReference>
<evidence type="ECO:0000256" key="2">
    <source>
        <dbReference type="ARBA" id="ARBA00023125"/>
    </source>
</evidence>
<keyword evidence="1" id="KW-0805">Transcription regulation</keyword>
<keyword evidence="2" id="KW-0238">DNA-binding</keyword>
<dbReference type="GO" id="GO:0003700">
    <property type="term" value="F:DNA-binding transcription factor activity"/>
    <property type="evidence" value="ECO:0007669"/>
    <property type="project" value="TreeGrafter"/>
</dbReference>
<dbReference type="Gene3D" id="3.40.50.2300">
    <property type="match status" value="2"/>
</dbReference>
<evidence type="ECO:0000256" key="3">
    <source>
        <dbReference type="ARBA" id="ARBA00023163"/>
    </source>
</evidence>
<dbReference type="SUPFAM" id="SSF53822">
    <property type="entry name" value="Periplasmic binding protein-like I"/>
    <property type="match status" value="1"/>
</dbReference>
<dbReference type="SUPFAM" id="SSF47413">
    <property type="entry name" value="lambda repressor-like DNA-binding domains"/>
    <property type="match status" value="1"/>
</dbReference>
<sequence length="347" mass="39446">MQKTNLKEIAKTLGFSVATVSKALNGYSDVSEKTKKLVLDLAEELNYTPNSFAVNLRTKESKTIGVIIPTMVHYFFSNIIDSILKDCEERGYMVIIMQSNENYELEKKQVDLLLSKGVDGILISLSNKTRDTSHLKKIINSGIPLILFDKIDKNIKCSKIINDDRKAAYNAVCHLIKNGNKRIAHFRGALNPQNSIDRFLGYKKALTDNNIEYDPSLVYECKNNNRDDFVEGAELAKQLMIDHKDNVDAIFTVNDLISIGTLNYFNRNNIKVPEEIELFGFSNWFMTNVTTPSISSVEQNANKIGKKAAEILFKELEQKANEEEILYETHIIETELIFRDSTSNKIK</sequence>
<dbReference type="SMART" id="SM00354">
    <property type="entry name" value="HTH_LACI"/>
    <property type="match status" value="1"/>
</dbReference>
<dbReference type="InterPro" id="IPR010982">
    <property type="entry name" value="Lambda_DNA-bd_dom_sf"/>
</dbReference>
<evidence type="ECO:0000313" key="8">
    <source>
        <dbReference type="Proteomes" id="UP000183071"/>
    </source>
</evidence>
<name>A0A0N0CEL4_9FLAO</name>
<accession>A0A0N0CEL4</accession>
<dbReference type="RefSeq" id="WP_053972854.1">
    <property type="nucleotide sequence ID" value="NZ_FNUE01000002.1"/>
</dbReference>
<evidence type="ECO:0000313" key="7">
    <source>
        <dbReference type="Proteomes" id="UP000037716"/>
    </source>
</evidence>
<reference evidence="6 8" key="2">
    <citation type="submission" date="2016-10" db="EMBL/GenBank/DDBJ databases">
        <authorList>
            <person name="Varghese N."/>
            <person name="Submissions S."/>
        </authorList>
    </citation>
    <scope>NUCLEOTIDE SEQUENCE [LARGE SCALE GENOMIC DNA]</scope>
    <source>
        <strain evidence="6 8">DSW-5</strain>
    </source>
</reference>
<dbReference type="Pfam" id="PF00532">
    <property type="entry name" value="Peripla_BP_1"/>
    <property type="match status" value="1"/>
</dbReference>